<proteinExistence type="predicted"/>
<feature type="region of interest" description="Disordered" evidence="1">
    <location>
        <begin position="122"/>
        <end position="143"/>
    </location>
</feature>
<dbReference type="AlphaFoldDB" id="M5G1Z3"/>
<keyword evidence="3" id="KW-1185">Reference proteome</keyword>
<feature type="region of interest" description="Disordered" evidence="1">
    <location>
        <begin position="265"/>
        <end position="294"/>
    </location>
</feature>
<organism evidence="2 3">
    <name type="scientific">Dacryopinax primogenitus (strain DJM 731)</name>
    <name type="common">Brown rot fungus</name>
    <dbReference type="NCBI Taxonomy" id="1858805"/>
    <lineage>
        <taxon>Eukaryota</taxon>
        <taxon>Fungi</taxon>
        <taxon>Dikarya</taxon>
        <taxon>Basidiomycota</taxon>
        <taxon>Agaricomycotina</taxon>
        <taxon>Dacrymycetes</taxon>
        <taxon>Dacrymycetales</taxon>
        <taxon>Dacrymycetaceae</taxon>
        <taxon>Dacryopinax</taxon>
    </lineage>
</organism>
<feature type="compositionally biased region" description="Low complexity" evidence="1">
    <location>
        <begin position="176"/>
        <end position="188"/>
    </location>
</feature>
<evidence type="ECO:0000313" key="3">
    <source>
        <dbReference type="Proteomes" id="UP000030653"/>
    </source>
</evidence>
<feature type="region of interest" description="Disordered" evidence="1">
    <location>
        <begin position="156"/>
        <end position="188"/>
    </location>
</feature>
<protein>
    <submittedName>
        <fullName evidence="2">Uncharacterized protein</fullName>
    </submittedName>
</protein>
<name>M5G1Z3_DACPD</name>
<dbReference type="EMBL" id="JH795858">
    <property type="protein sequence ID" value="EJU04201.1"/>
    <property type="molecule type" value="Genomic_DNA"/>
</dbReference>
<evidence type="ECO:0000256" key="1">
    <source>
        <dbReference type="SAM" id="MobiDB-lite"/>
    </source>
</evidence>
<dbReference type="GeneID" id="63686094"/>
<dbReference type="RefSeq" id="XP_040631095.1">
    <property type="nucleotide sequence ID" value="XM_040771032.1"/>
</dbReference>
<accession>M5G1Z3</accession>
<gene>
    <name evidence="2" type="ORF">DACRYDRAFT_14361</name>
</gene>
<feature type="compositionally biased region" description="Pro residues" evidence="1">
    <location>
        <begin position="165"/>
        <end position="175"/>
    </location>
</feature>
<feature type="compositionally biased region" description="Polar residues" evidence="1">
    <location>
        <begin position="284"/>
        <end position="294"/>
    </location>
</feature>
<reference evidence="2 3" key="1">
    <citation type="journal article" date="2012" name="Science">
        <title>The Paleozoic origin of enzymatic lignin decomposition reconstructed from 31 fungal genomes.</title>
        <authorList>
            <person name="Floudas D."/>
            <person name="Binder M."/>
            <person name="Riley R."/>
            <person name="Barry K."/>
            <person name="Blanchette R.A."/>
            <person name="Henrissat B."/>
            <person name="Martinez A.T."/>
            <person name="Otillar R."/>
            <person name="Spatafora J.W."/>
            <person name="Yadav J.S."/>
            <person name="Aerts A."/>
            <person name="Benoit I."/>
            <person name="Boyd A."/>
            <person name="Carlson A."/>
            <person name="Copeland A."/>
            <person name="Coutinho P.M."/>
            <person name="de Vries R.P."/>
            <person name="Ferreira P."/>
            <person name="Findley K."/>
            <person name="Foster B."/>
            <person name="Gaskell J."/>
            <person name="Glotzer D."/>
            <person name="Gorecki P."/>
            <person name="Heitman J."/>
            <person name="Hesse C."/>
            <person name="Hori C."/>
            <person name="Igarashi K."/>
            <person name="Jurgens J.A."/>
            <person name="Kallen N."/>
            <person name="Kersten P."/>
            <person name="Kohler A."/>
            <person name="Kuees U."/>
            <person name="Kumar T.K.A."/>
            <person name="Kuo A."/>
            <person name="LaButti K."/>
            <person name="Larrondo L.F."/>
            <person name="Lindquist E."/>
            <person name="Ling A."/>
            <person name="Lombard V."/>
            <person name="Lucas S."/>
            <person name="Lundell T."/>
            <person name="Martin R."/>
            <person name="McLaughlin D.J."/>
            <person name="Morgenstern I."/>
            <person name="Morin E."/>
            <person name="Murat C."/>
            <person name="Nagy L.G."/>
            <person name="Nolan M."/>
            <person name="Ohm R.A."/>
            <person name="Patyshakuliyeva A."/>
            <person name="Rokas A."/>
            <person name="Ruiz-Duenas F.J."/>
            <person name="Sabat G."/>
            <person name="Salamov A."/>
            <person name="Samejima M."/>
            <person name="Schmutz J."/>
            <person name="Slot J.C."/>
            <person name="St John F."/>
            <person name="Stenlid J."/>
            <person name="Sun H."/>
            <person name="Sun S."/>
            <person name="Syed K."/>
            <person name="Tsang A."/>
            <person name="Wiebenga A."/>
            <person name="Young D."/>
            <person name="Pisabarro A."/>
            <person name="Eastwood D.C."/>
            <person name="Martin F."/>
            <person name="Cullen D."/>
            <person name="Grigoriev I.V."/>
            <person name="Hibbett D.S."/>
        </authorList>
    </citation>
    <scope>NUCLEOTIDE SEQUENCE [LARGE SCALE GENOMIC DNA]</scope>
    <source>
        <strain evidence="2 3">DJM-731 SS1</strain>
    </source>
</reference>
<dbReference type="Proteomes" id="UP000030653">
    <property type="component" value="Unassembled WGS sequence"/>
</dbReference>
<sequence length="294" mass="31945">MSGTEPMTMHILTRLSPLAGNGELDGIDNNEELGQACLDIMCAAHLPVDVSIAANVTVTPAIDVMEPSLAEHQGVPKGEHGAIQVALEPKDEEQLDGEPEVSSSTSIIDEEMLLLPHKEEAAHNAGDAPAPSVDSSLISNTSEPQPLLSLHTAEHDFPQQEHQPQPQPKTHPPVPIVQNPPQQQQVQPTAHSAMVLALEEHLRGLQLDDIEFWLLAAEHLKRGLTGDLDEIMGPAGRLAMEERQYSHFPRASERNQAHLTNQWDTGMSGASSAPERRAAVTLTPEEQLQQEICK</sequence>
<dbReference type="HOGENOM" id="CLU_946721_0_0_1"/>
<evidence type="ECO:0000313" key="2">
    <source>
        <dbReference type="EMBL" id="EJU04201.1"/>
    </source>
</evidence>
<feature type="compositionally biased region" description="Polar residues" evidence="1">
    <location>
        <begin position="133"/>
        <end position="143"/>
    </location>
</feature>